<dbReference type="EnsemblMetazoa" id="AATE010522-RA">
    <property type="protein sequence ID" value="AATE010522-PA.1"/>
    <property type="gene ID" value="AATE010522"/>
</dbReference>
<dbReference type="GO" id="GO:0005789">
    <property type="term" value="C:endoplasmic reticulum membrane"/>
    <property type="evidence" value="ECO:0007669"/>
    <property type="project" value="UniProtKB-SubCell"/>
</dbReference>
<dbReference type="PANTHER" id="PTHR13205:SF15">
    <property type="entry name" value="DOLICHOL KINASE"/>
    <property type="match status" value="1"/>
</dbReference>
<protein>
    <recommendedName>
        <fullName evidence="3">dolichol kinase</fullName>
        <ecNumber evidence="3">2.7.1.108</ecNumber>
    </recommendedName>
</protein>
<evidence type="ECO:0000256" key="8">
    <source>
        <dbReference type="ARBA" id="ARBA00022989"/>
    </source>
</evidence>
<reference evidence="10" key="1">
    <citation type="submission" date="2022-08" db="UniProtKB">
        <authorList>
            <consortium name="EnsemblMetazoa"/>
        </authorList>
    </citation>
    <scope>IDENTIFICATION</scope>
    <source>
        <strain evidence="10">EBRO</strain>
    </source>
</reference>
<keyword evidence="8" id="KW-1133">Transmembrane helix</keyword>
<evidence type="ECO:0000256" key="5">
    <source>
        <dbReference type="ARBA" id="ARBA00022692"/>
    </source>
</evidence>
<keyword evidence="9" id="KW-0472">Membrane</keyword>
<dbReference type="PANTHER" id="PTHR13205">
    <property type="entry name" value="TRANSMEMBRANE PROTEIN 15-RELATED"/>
    <property type="match status" value="1"/>
</dbReference>
<dbReference type="EC" id="2.7.1.108" evidence="3"/>
<sequence length="497" mass="54630">LLICHVRRSILHLRSVITWRIKTLIMPPKNASYATRPGASEGWWLCLLVPACYAATVWRSYQQHQNEHLPQDYKRTVIVTFGLLLHSVVIRGQVQQRWNRRQAILLLLIVGGLCSALLRVCLAENVVFCAISGLLPVLLYDRIYFSILATIPKSFTFGEAFVVAQGLAIFAYGAMLQLPRLIIHPERKLSDMKIIYSILQVGLLGIAVLGMATYYLKWVRNSVAFWIALLATSCAVALFPIGKLPAITRLVLFLASDPQTLATTGVYLALLLCTISFVMWQFNYGRRSTTATRKVFHLLIVLVYGPGLWYQCRLLYLASGLMLAVLIVLEMARLVQLSPVEAILNTAVNLFIDEKDSGPIALTPIYLLVGCSLPLWLHPSPCDLTNSAGLQTLILSAGVLSIGIGDTAASVVGYHLGRHKWSASTSKSVEGTVASVLLQTFAVWGLCHFGVVHLTVTKAAYAGIAIIVNALVESRTDQIDNLVLPLVTYLLMTGSSS</sequence>
<name>A0A182J380_ANOAO</name>
<evidence type="ECO:0000256" key="4">
    <source>
        <dbReference type="ARBA" id="ARBA00022679"/>
    </source>
</evidence>
<keyword evidence="5" id="KW-0812">Transmembrane</keyword>
<keyword evidence="6" id="KW-0418">Kinase</keyword>
<dbReference type="InterPro" id="IPR032974">
    <property type="entry name" value="Polypren_kinase"/>
</dbReference>
<evidence type="ECO:0000256" key="9">
    <source>
        <dbReference type="ARBA" id="ARBA00023136"/>
    </source>
</evidence>
<evidence type="ECO:0000313" key="10">
    <source>
        <dbReference type="EnsemblMetazoa" id="AATE010522-PA.1"/>
    </source>
</evidence>
<evidence type="ECO:0000256" key="7">
    <source>
        <dbReference type="ARBA" id="ARBA00022824"/>
    </source>
</evidence>
<dbReference type="VEuPathDB" id="VectorBase:AATE010522"/>
<dbReference type="STRING" id="41427.A0A182J380"/>
<evidence type="ECO:0000256" key="1">
    <source>
        <dbReference type="ARBA" id="ARBA00004477"/>
    </source>
</evidence>
<organism evidence="10">
    <name type="scientific">Anopheles atroparvus</name>
    <name type="common">European mosquito</name>
    <dbReference type="NCBI Taxonomy" id="41427"/>
    <lineage>
        <taxon>Eukaryota</taxon>
        <taxon>Metazoa</taxon>
        <taxon>Ecdysozoa</taxon>
        <taxon>Arthropoda</taxon>
        <taxon>Hexapoda</taxon>
        <taxon>Insecta</taxon>
        <taxon>Pterygota</taxon>
        <taxon>Neoptera</taxon>
        <taxon>Endopterygota</taxon>
        <taxon>Diptera</taxon>
        <taxon>Nematocera</taxon>
        <taxon>Culicoidea</taxon>
        <taxon>Culicidae</taxon>
        <taxon>Anophelinae</taxon>
        <taxon>Anopheles</taxon>
    </lineage>
</organism>
<comment type="similarity">
    <text evidence="2">Belongs to the polyprenol kinase family.</text>
</comment>
<proteinExistence type="inferred from homology"/>
<dbReference type="GO" id="GO:0004168">
    <property type="term" value="F:dolichol kinase activity"/>
    <property type="evidence" value="ECO:0007669"/>
    <property type="project" value="UniProtKB-EC"/>
</dbReference>
<keyword evidence="7" id="KW-0256">Endoplasmic reticulum</keyword>
<dbReference type="GO" id="GO:0043048">
    <property type="term" value="P:dolichyl monophosphate biosynthetic process"/>
    <property type="evidence" value="ECO:0007669"/>
    <property type="project" value="TreeGrafter"/>
</dbReference>
<accession>A0A182J380</accession>
<dbReference type="AlphaFoldDB" id="A0A182J380"/>
<evidence type="ECO:0000256" key="3">
    <source>
        <dbReference type="ARBA" id="ARBA00012132"/>
    </source>
</evidence>
<keyword evidence="4" id="KW-0808">Transferase</keyword>
<evidence type="ECO:0000256" key="6">
    <source>
        <dbReference type="ARBA" id="ARBA00022777"/>
    </source>
</evidence>
<evidence type="ECO:0000256" key="2">
    <source>
        <dbReference type="ARBA" id="ARBA00010794"/>
    </source>
</evidence>
<comment type="subcellular location">
    <subcellularLocation>
        <location evidence="1">Endoplasmic reticulum membrane</location>
        <topology evidence="1">Multi-pass membrane protein</topology>
    </subcellularLocation>
</comment>